<dbReference type="RefSeq" id="WP_344059384.1">
    <property type="nucleotide sequence ID" value="NZ_BAAAOH010000001.1"/>
</dbReference>
<feature type="transmembrane region" description="Helical" evidence="6">
    <location>
        <begin position="120"/>
        <end position="138"/>
    </location>
</feature>
<evidence type="ECO:0000256" key="6">
    <source>
        <dbReference type="SAM" id="Phobius"/>
    </source>
</evidence>
<keyword evidence="3 6" id="KW-0812">Transmembrane</keyword>
<evidence type="ECO:0000313" key="7">
    <source>
        <dbReference type="EMBL" id="GAA1979774.1"/>
    </source>
</evidence>
<keyword evidence="4 6" id="KW-1133">Transmembrane helix</keyword>
<evidence type="ECO:0000256" key="5">
    <source>
        <dbReference type="ARBA" id="ARBA00023136"/>
    </source>
</evidence>
<dbReference type="PANTHER" id="PTHR30028">
    <property type="entry name" value="UPF0014 INNER MEMBRANE PROTEIN YBBM-RELATED"/>
    <property type="match status" value="1"/>
</dbReference>
<keyword evidence="8" id="KW-1185">Reference proteome</keyword>
<feature type="transmembrane region" description="Helical" evidence="6">
    <location>
        <begin position="6"/>
        <end position="27"/>
    </location>
</feature>
<evidence type="ECO:0000256" key="2">
    <source>
        <dbReference type="ARBA" id="ARBA00005268"/>
    </source>
</evidence>
<sequence length="257" mass="26832">MDALPPWLSTVLAVVVLAAVATVALIAMRVPAPWAGVWALARAVLQLSLLSLVLAGIIDSPLLVGLGLMVMLIAAVWTAARRSRIPWRGVPLLALAMLLGPLTVMTVAFATGALELTPRYALAIGGIIIGNTMTVAILTERLYRGAVHDHWDEVEGWLALGASRWESTRGLARGAIRTAMLPSIDQTRTTGIVVLPGAFVGAIFAGASPFEAGRFQLVVLAGILAAGALTATTLLRMPGGIAQRPSDINVLVRAAKS</sequence>
<feature type="transmembrane region" description="Helical" evidence="6">
    <location>
        <begin position="63"/>
        <end position="80"/>
    </location>
</feature>
<gene>
    <name evidence="7" type="ORF">GCM10009777_11500</name>
</gene>
<dbReference type="Pfam" id="PF03649">
    <property type="entry name" value="UPF0014"/>
    <property type="match status" value="1"/>
</dbReference>
<comment type="subcellular location">
    <subcellularLocation>
        <location evidence="1">Membrane</location>
        <topology evidence="1">Multi-pass membrane protein</topology>
    </subcellularLocation>
</comment>
<feature type="transmembrane region" description="Helical" evidence="6">
    <location>
        <begin position="92"/>
        <end position="114"/>
    </location>
</feature>
<dbReference type="EMBL" id="BAAAOH010000001">
    <property type="protein sequence ID" value="GAA1979774.1"/>
    <property type="molecule type" value="Genomic_DNA"/>
</dbReference>
<comment type="caution">
    <text evidence="7">The sequence shown here is derived from an EMBL/GenBank/DDBJ whole genome shotgun (WGS) entry which is preliminary data.</text>
</comment>
<accession>A0ABN2S4A0</accession>
<evidence type="ECO:0000256" key="4">
    <source>
        <dbReference type="ARBA" id="ARBA00022989"/>
    </source>
</evidence>
<evidence type="ECO:0000256" key="3">
    <source>
        <dbReference type="ARBA" id="ARBA00022692"/>
    </source>
</evidence>
<dbReference type="Proteomes" id="UP001500326">
    <property type="component" value="Unassembled WGS sequence"/>
</dbReference>
<evidence type="ECO:0000256" key="1">
    <source>
        <dbReference type="ARBA" id="ARBA00004141"/>
    </source>
</evidence>
<feature type="transmembrane region" description="Helical" evidence="6">
    <location>
        <begin position="190"/>
        <end position="209"/>
    </location>
</feature>
<dbReference type="InterPro" id="IPR005226">
    <property type="entry name" value="UPF0014_fam"/>
</dbReference>
<keyword evidence="5 6" id="KW-0472">Membrane</keyword>
<proteinExistence type="inferred from homology"/>
<organism evidence="7 8">
    <name type="scientific">Microbacterium pumilum</name>
    <dbReference type="NCBI Taxonomy" id="344165"/>
    <lineage>
        <taxon>Bacteria</taxon>
        <taxon>Bacillati</taxon>
        <taxon>Actinomycetota</taxon>
        <taxon>Actinomycetes</taxon>
        <taxon>Micrococcales</taxon>
        <taxon>Microbacteriaceae</taxon>
        <taxon>Microbacterium</taxon>
    </lineage>
</organism>
<protein>
    <submittedName>
        <fullName evidence="7">ABC transporter permease</fullName>
    </submittedName>
</protein>
<dbReference type="PANTHER" id="PTHR30028:SF0">
    <property type="entry name" value="PROTEIN ALUMINUM SENSITIVE 3"/>
    <property type="match status" value="1"/>
</dbReference>
<comment type="similarity">
    <text evidence="2">Belongs to the UPF0014 family.</text>
</comment>
<reference evidence="7 8" key="1">
    <citation type="journal article" date="2019" name="Int. J. Syst. Evol. Microbiol.">
        <title>The Global Catalogue of Microorganisms (GCM) 10K type strain sequencing project: providing services to taxonomists for standard genome sequencing and annotation.</title>
        <authorList>
            <consortium name="The Broad Institute Genomics Platform"/>
            <consortium name="The Broad Institute Genome Sequencing Center for Infectious Disease"/>
            <person name="Wu L."/>
            <person name="Ma J."/>
        </authorList>
    </citation>
    <scope>NUCLEOTIDE SEQUENCE [LARGE SCALE GENOMIC DNA]</scope>
    <source>
        <strain evidence="7 8">JCM 14902</strain>
    </source>
</reference>
<feature type="transmembrane region" description="Helical" evidence="6">
    <location>
        <begin position="215"/>
        <end position="235"/>
    </location>
</feature>
<evidence type="ECO:0000313" key="8">
    <source>
        <dbReference type="Proteomes" id="UP001500326"/>
    </source>
</evidence>
<name>A0ABN2S4A0_9MICO</name>